<accession>A0A5B7E811</accession>
<keyword evidence="3" id="KW-1185">Reference proteome</keyword>
<evidence type="ECO:0000313" key="3">
    <source>
        <dbReference type="Proteomes" id="UP000324222"/>
    </source>
</evidence>
<gene>
    <name evidence="2" type="ORF">E2C01_022107</name>
</gene>
<organism evidence="2 3">
    <name type="scientific">Portunus trituberculatus</name>
    <name type="common">Swimming crab</name>
    <name type="synonym">Neptunus trituberculatus</name>
    <dbReference type="NCBI Taxonomy" id="210409"/>
    <lineage>
        <taxon>Eukaryota</taxon>
        <taxon>Metazoa</taxon>
        <taxon>Ecdysozoa</taxon>
        <taxon>Arthropoda</taxon>
        <taxon>Crustacea</taxon>
        <taxon>Multicrustacea</taxon>
        <taxon>Malacostraca</taxon>
        <taxon>Eumalacostraca</taxon>
        <taxon>Eucarida</taxon>
        <taxon>Decapoda</taxon>
        <taxon>Pleocyemata</taxon>
        <taxon>Brachyura</taxon>
        <taxon>Eubrachyura</taxon>
        <taxon>Portunoidea</taxon>
        <taxon>Portunidae</taxon>
        <taxon>Portuninae</taxon>
        <taxon>Portunus</taxon>
    </lineage>
</organism>
<reference evidence="2 3" key="1">
    <citation type="submission" date="2019-05" db="EMBL/GenBank/DDBJ databases">
        <title>Another draft genome of Portunus trituberculatus and its Hox gene families provides insights of decapod evolution.</title>
        <authorList>
            <person name="Jeong J.-H."/>
            <person name="Song I."/>
            <person name="Kim S."/>
            <person name="Choi T."/>
            <person name="Kim D."/>
            <person name="Ryu S."/>
            <person name="Kim W."/>
        </authorList>
    </citation>
    <scope>NUCLEOTIDE SEQUENCE [LARGE SCALE GENOMIC DNA]</scope>
    <source>
        <tissue evidence="2">Muscle</tissue>
    </source>
</reference>
<evidence type="ECO:0000313" key="2">
    <source>
        <dbReference type="EMBL" id="MPC28894.1"/>
    </source>
</evidence>
<proteinExistence type="predicted"/>
<name>A0A5B7E811_PORTR</name>
<sequence>MLTASLPRHHSQEAQAATHVSAIVCHTHCTDHLSTSHCSLSPLTTARKGKSHIVQVSLCHPTAPRTTQLYTSVLSNSRDTHLGASGQDESLAGGGEGDVGALRGDQSEPLHAARPTGQLDHVATRQLVARHGGDHSTSCQAQHTTHIHTHTSL</sequence>
<protein>
    <submittedName>
        <fullName evidence="2">Uncharacterized protein</fullName>
    </submittedName>
</protein>
<comment type="caution">
    <text evidence="2">The sequence shown here is derived from an EMBL/GenBank/DDBJ whole genome shotgun (WGS) entry which is preliminary data.</text>
</comment>
<dbReference type="AlphaFoldDB" id="A0A5B7E811"/>
<evidence type="ECO:0000256" key="1">
    <source>
        <dbReference type="SAM" id="MobiDB-lite"/>
    </source>
</evidence>
<dbReference type="EMBL" id="VSRR010001984">
    <property type="protein sequence ID" value="MPC28894.1"/>
    <property type="molecule type" value="Genomic_DNA"/>
</dbReference>
<feature type="region of interest" description="Disordered" evidence="1">
    <location>
        <begin position="80"/>
        <end position="153"/>
    </location>
</feature>
<dbReference type="Proteomes" id="UP000324222">
    <property type="component" value="Unassembled WGS sequence"/>
</dbReference>